<gene>
    <name evidence="1" type="ORF">SAMN02745216_03867</name>
</gene>
<dbReference type="OrthoDB" id="5418688at2"/>
<protein>
    <submittedName>
        <fullName evidence="1">Putative beta-barrel porin 2</fullName>
    </submittedName>
</protein>
<sequence>MGKIRAITGLTILITFVLAAFVWAGPALLITPKLGLGYRYDSNYYTSPANSAGVHTYLVEPGIGVQFSTAKSMISFDYTASPTFYDDADDLQPGQIKASKADYVGHDLALNAMTQPSERLELALSETYSLTRDPDKLDQYSNETGKDKYYINTLSPRALYRFTDRFSGQATYRNTITDYDDDASEDNQENRGIFDVIYNLNSKSSLDLEYQLWARDYDMLTSDYTSHQGKLIYRQQFHYFQLEAGAGYQSREFDAVGIKDIETFTYRVALEGQNPPDDGDPRSYVRAAFSSNFNDAGSGNEYYKGPELSLAGGHRFLEKIYLDVWTSYRKSDYETTYGLNSSSVLVLREDDTYEMGARLGYKIIEPVIISIEGGYKNRDSNVAAYSYDNTYVMGRIDTALEFGRRAN</sequence>
<organism evidence="1 2">
    <name type="scientific">Desulfatibacillum alkenivorans DSM 16219</name>
    <dbReference type="NCBI Taxonomy" id="1121393"/>
    <lineage>
        <taxon>Bacteria</taxon>
        <taxon>Pseudomonadati</taxon>
        <taxon>Thermodesulfobacteriota</taxon>
        <taxon>Desulfobacteria</taxon>
        <taxon>Desulfobacterales</taxon>
        <taxon>Desulfatibacillaceae</taxon>
        <taxon>Desulfatibacillum</taxon>
    </lineage>
</organism>
<name>A0A1M6UCX1_9BACT</name>
<dbReference type="InterPro" id="IPR018759">
    <property type="entry name" value="BBP2_2"/>
</dbReference>
<evidence type="ECO:0000313" key="2">
    <source>
        <dbReference type="Proteomes" id="UP000183994"/>
    </source>
</evidence>
<accession>A0A1M6UCX1</accession>
<dbReference type="Pfam" id="PF10082">
    <property type="entry name" value="BBP2_2"/>
    <property type="match status" value="1"/>
</dbReference>
<evidence type="ECO:0000313" key="1">
    <source>
        <dbReference type="EMBL" id="SHK67026.1"/>
    </source>
</evidence>
<dbReference type="AlphaFoldDB" id="A0A1M6UCX1"/>
<keyword evidence="2" id="KW-1185">Reference proteome</keyword>
<dbReference type="STRING" id="1121393.SAMN02745216_03867"/>
<proteinExistence type="predicted"/>
<reference evidence="2" key="1">
    <citation type="submission" date="2016-11" db="EMBL/GenBank/DDBJ databases">
        <authorList>
            <person name="Varghese N."/>
            <person name="Submissions S."/>
        </authorList>
    </citation>
    <scope>NUCLEOTIDE SEQUENCE [LARGE SCALE GENOMIC DNA]</scope>
    <source>
        <strain evidence="2">DSM 16219</strain>
    </source>
</reference>
<dbReference type="Proteomes" id="UP000183994">
    <property type="component" value="Unassembled WGS sequence"/>
</dbReference>
<dbReference type="EMBL" id="FQZU01000030">
    <property type="protein sequence ID" value="SHK67026.1"/>
    <property type="molecule type" value="Genomic_DNA"/>
</dbReference>